<feature type="chain" id="PRO_5003379264" evidence="1">
    <location>
        <begin position="19"/>
        <end position="143"/>
    </location>
</feature>
<dbReference type="KEGG" id="sng:SNE_A22520"/>
<dbReference type="Pfam" id="PF07883">
    <property type="entry name" value="Cupin_2"/>
    <property type="match status" value="1"/>
</dbReference>
<dbReference type="Gene3D" id="2.60.120.10">
    <property type="entry name" value="Jelly Rolls"/>
    <property type="match status" value="1"/>
</dbReference>
<reference evidence="3 4" key="2">
    <citation type="journal article" date="2011" name="Mol. Biol. Evol.">
        <title>Unity in variety--the pan-genome of the Chlamydiae.</title>
        <authorList>
            <person name="Collingro A."/>
            <person name="Tischler P."/>
            <person name="Weinmaier T."/>
            <person name="Penz T."/>
            <person name="Heinz E."/>
            <person name="Brunham R.C."/>
            <person name="Read T.D."/>
            <person name="Bavoil P.M."/>
            <person name="Sachse K."/>
            <person name="Kahane S."/>
            <person name="Friedman M.G."/>
            <person name="Rattei T."/>
            <person name="Myers G.S."/>
            <person name="Horn M."/>
        </authorList>
    </citation>
    <scope>NUCLEOTIDE SEQUENCE [LARGE SCALE GENOMIC DNA]</scope>
    <source>
        <strain evidence="4">ATCC VR-1471 / Z</strain>
    </source>
</reference>
<accession>F8L484</accession>
<evidence type="ECO:0000313" key="3">
    <source>
        <dbReference type="EMBL" id="CCB90129.1"/>
    </source>
</evidence>
<dbReference type="InterPro" id="IPR014710">
    <property type="entry name" value="RmlC-like_jellyroll"/>
</dbReference>
<feature type="domain" description="Cupin type-2" evidence="2">
    <location>
        <begin position="58"/>
        <end position="119"/>
    </location>
</feature>
<proteinExistence type="predicted"/>
<dbReference type="AlphaFoldDB" id="F8L484"/>
<protein>
    <submittedName>
        <fullName evidence="3">Putative auxin-binding protein 1</fullName>
    </submittedName>
</protein>
<dbReference type="eggNOG" id="COG1917">
    <property type="taxonomic scope" value="Bacteria"/>
</dbReference>
<evidence type="ECO:0000256" key="1">
    <source>
        <dbReference type="SAM" id="SignalP"/>
    </source>
</evidence>
<dbReference type="InterPro" id="IPR013096">
    <property type="entry name" value="Cupin_2"/>
</dbReference>
<reference key="1">
    <citation type="journal article" date="2011" name="Mol. Biol. Evol.">
        <title>Unity in variety -- the pan-genome of the Chlamydiae.</title>
        <authorList>
            <person name="Collingro A."/>
            <person name="Tischler P."/>
            <person name="Weinmaier T."/>
            <person name="Penz T."/>
            <person name="Heinz E."/>
            <person name="Brunham R.C."/>
            <person name="Read T.D."/>
            <person name="Bavoil P.M."/>
            <person name="Sachse K."/>
            <person name="Kahane S."/>
            <person name="Friedman M.G."/>
            <person name="Rattei T."/>
            <person name="Myers G.S.A."/>
            <person name="Horn M."/>
        </authorList>
    </citation>
    <scope>NUCLEOTIDE SEQUENCE</scope>
    <source>
        <strain>Z</strain>
    </source>
</reference>
<name>F8L484_SIMNZ</name>
<feature type="signal peptide" evidence="1">
    <location>
        <begin position="1"/>
        <end position="18"/>
    </location>
</feature>
<organism evidence="3 4">
    <name type="scientific">Simkania negevensis (strain ATCC VR-1471 / DSM 27360 / Z)</name>
    <dbReference type="NCBI Taxonomy" id="331113"/>
    <lineage>
        <taxon>Bacteria</taxon>
        <taxon>Pseudomonadati</taxon>
        <taxon>Chlamydiota</taxon>
        <taxon>Chlamydiia</taxon>
        <taxon>Parachlamydiales</taxon>
        <taxon>Simkaniaceae</taxon>
        <taxon>Simkania</taxon>
    </lineage>
</organism>
<dbReference type="STRING" id="331113.SNE_A22520"/>
<dbReference type="Proteomes" id="UP000000496">
    <property type="component" value="Chromosome gsn.131"/>
</dbReference>
<keyword evidence="1" id="KW-0732">Signal</keyword>
<dbReference type="InterPro" id="IPR011051">
    <property type="entry name" value="RmlC_Cupin_sf"/>
</dbReference>
<dbReference type="HOGENOM" id="CLU_092214_2_0_0"/>
<dbReference type="SUPFAM" id="SSF51182">
    <property type="entry name" value="RmlC-like cupins"/>
    <property type="match status" value="1"/>
</dbReference>
<sequence>MKKWIFFSLLSLTLTAFANGPFVIDHNDIPSFQNNGNTLKGIATAHMGIGTHEVWKSSIAPGCCTPKHQHDAEEITIFFKGKGKAVIGEEVIYFEAPCTLILPPFIDHQIFNTGDEPTDHIAILQIGSKIVNAEGQEMRLPWR</sequence>
<evidence type="ECO:0000313" key="4">
    <source>
        <dbReference type="Proteomes" id="UP000000496"/>
    </source>
</evidence>
<dbReference type="RefSeq" id="WP_013944595.1">
    <property type="nucleotide sequence ID" value="NC_015713.1"/>
</dbReference>
<gene>
    <name evidence="3" type="primary">abp1</name>
    <name evidence="3" type="ordered locus">SNE_A22520</name>
</gene>
<evidence type="ECO:0000259" key="2">
    <source>
        <dbReference type="Pfam" id="PF07883"/>
    </source>
</evidence>
<dbReference type="EMBL" id="FR872582">
    <property type="protein sequence ID" value="CCB90129.1"/>
    <property type="molecule type" value="Genomic_DNA"/>
</dbReference>
<keyword evidence="4" id="KW-1185">Reference proteome</keyword>
<dbReference type="OrthoDB" id="6058at2"/>